<dbReference type="EMBL" id="AP018712">
    <property type="protein sequence ID" value="BBE31588.1"/>
    <property type="molecule type" value="Genomic_DNA"/>
</dbReference>
<comment type="similarity">
    <text evidence="2 10">Belongs to the binding-protein-dependent transport system permease family. CysTW subfamily.</text>
</comment>
<gene>
    <name evidence="12" type="ORF">OSSY52_17290</name>
</gene>
<dbReference type="InterPro" id="IPR011864">
    <property type="entry name" value="Phosphate_PstC"/>
</dbReference>
<dbReference type="PANTHER" id="PTHR30425">
    <property type="entry name" value="PHOSPHATE TRANSPORT SYSTEM PERMEASE PROTEIN PST"/>
    <property type="match status" value="1"/>
</dbReference>
<dbReference type="InterPro" id="IPR000515">
    <property type="entry name" value="MetI-like"/>
</dbReference>
<keyword evidence="8 9" id="KW-0472">Membrane</keyword>
<evidence type="ECO:0000256" key="9">
    <source>
        <dbReference type="RuleBase" id="RU363032"/>
    </source>
</evidence>
<feature type="transmembrane region" description="Helical" evidence="9">
    <location>
        <begin position="211"/>
        <end position="228"/>
    </location>
</feature>
<keyword evidence="4 10" id="KW-1003">Cell membrane</keyword>
<keyword evidence="6 9" id="KW-0812">Transmembrane</keyword>
<proteinExistence type="inferred from homology"/>
<evidence type="ECO:0000256" key="6">
    <source>
        <dbReference type="ARBA" id="ARBA00022692"/>
    </source>
</evidence>
<dbReference type="FunCoup" id="A0A7G1G4W4">
    <property type="interactions" value="225"/>
</dbReference>
<keyword evidence="3 9" id="KW-0813">Transport</keyword>
<dbReference type="SUPFAM" id="SSF161098">
    <property type="entry name" value="MetI-like"/>
    <property type="match status" value="1"/>
</dbReference>
<dbReference type="Proteomes" id="UP000516361">
    <property type="component" value="Chromosome"/>
</dbReference>
<dbReference type="InterPro" id="IPR035906">
    <property type="entry name" value="MetI-like_sf"/>
</dbReference>
<comment type="subcellular location">
    <subcellularLocation>
        <location evidence="1 9">Cell membrane</location>
        <topology evidence="1 9">Multi-pass membrane protein</topology>
    </subcellularLocation>
</comment>
<dbReference type="Gene3D" id="1.10.3720.10">
    <property type="entry name" value="MetI-like"/>
    <property type="match status" value="1"/>
</dbReference>
<evidence type="ECO:0000256" key="8">
    <source>
        <dbReference type="ARBA" id="ARBA00023136"/>
    </source>
</evidence>
<dbReference type="CDD" id="cd06261">
    <property type="entry name" value="TM_PBP2"/>
    <property type="match status" value="1"/>
</dbReference>
<dbReference type="RefSeq" id="WP_190614212.1">
    <property type="nucleotide sequence ID" value="NZ_AP018712.1"/>
</dbReference>
<comment type="function">
    <text evidence="10">Part of the binding-protein-dependent transport system for phosphate; probably responsible for the translocation of the substrate across the membrane.</text>
</comment>
<dbReference type="PANTHER" id="PTHR30425:SF1">
    <property type="entry name" value="PHOSPHATE TRANSPORT SYSTEM PERMEASE PROTEIN PSTC"/>
    <property type="match status" value="1"/>
</dbReference>
<protein>
    <recommendedName>
        <fullName evidence="10">Phosphate transport system permease protein</fullName>
    </recommendedName>
</protein>
<dbReference type="InterPro" id="IPR051124">
    <property type="entry name" value="Phosphate_Transport_Permease"/>
</dbReference>
<dbReference type="GO" id="GO:0005315">
    <property type="term" value="F:phosphate transmembrane transporter activity"/>
    <property type="evidence" value="ECO:0007669"/>
    <property type="project" value="InterPro"/>
</dbReference>
<evidence type="ECO:0000259" key="11">
    <source>
        <dbReference type="PROSITE" id="PS50928"/>
    </source>
</evidence>
<keyword evidence="13" id="KW-1185">Reference proteome</keyword>
<sequence>MYRELKHRINTFFIYTFALTGIIMLISIFIFIVKESLPALKNFGADLFLNFDWYPTSDPASYGLLTMLFDSLIITFLSSVIVLPLGYIIAFFMNNYSKNNEKKILKYSVELLSGVPSVIIGMFLLIYISPWMLNIGAWSQENLLLGSVGLVIISLPYTSSLMEEAMDSVDKSLKESSLALGATKFTTGFKIISRASMSGILNSSILTINRIIGETMIVLMAAGGANMIPTNILDPVRTLTAAIASEMGEVELGSIHYSSLFVAGLILLIISIILTTISKKISRSFKV</sequence>
<evidence type="ECO:0000256" key="7">
    <source>
        <dbReference type="ARBA" id="ARBA00022989"/>
    </source>
</evidence>
<feature type="transmembrane region" description="Helical" evidence="9">
    <location>
        <begin position="72"/>
        <end position="92"/>
    </location>
</feature>
<evidence type="ECO:0000256" key="10">
    <source>
        <dbReference type="RuleBase" id="RU363054"/>
    </source>
</evidence>
<keyword evidence="5 10" id="KW-0592">Phosphate transport</keyword>
<organism evidence="12 13">
    <name type="scientific">Tepiditoga spiralis</name>
    <dbReference type="NCBI Taxonomy" id="2108365"/>
    <lineage>
        <taxon>Bacteria</taxon>
        <taxon>Thermotogati</taxon>
        <taxon>Thermotogota</taxon>
        <taxon>Thermotogae</taxon>
        <taxon>Petrotogales</taxon>
        <taxon>Petrotogaceae</taxon>
        <taxon>Tepiditoga</taxon>
    </lineage>
</organism>
<evidence type="ECO:0000256" key="3">
    <source>
        <dbReference type="ARBA" id="ARBA00022448"/>
    </source>
</evidence>
<evidence type="ECO:0000256" key="4">
    <source>
        <dbReference type="ARBA" id="ARBA00022475"/>
    </source>
</evidence>
<feature type="transmembrane region" description="Helical" evidence="9">
    <location>
        <begin position="104"/>
        <end position="128"/>
    </location>
</feature>
<feature type="domain" description="ABC transmembrane type-1" evidence="11">
    <location>
        <begin position="68"/>
        <end position="278"/>
    </location>
</feature>
<evidence type="ECO:0000256" key="1">
    <source>
        <dbReference type="ARBA" id="ARBA00004651"/>
    </source>
</evidence>
<evidence type="ECO:0000313" key="13">
    <source>
        <dbReference type="Proteomes" id="UP000516361"/>
    </source>
</evidence>
<dbReference type="AlphaFoldDB" id="A0A7G1G4W4"/>
<reference evidence="12 13" key="1">
    <citation type="submission" date="2018-06" db="EMBL/GenBank/DDBJ databases">
        <title>Genome sequencing of Oceanotoga sp. sy52.</title>
        <authorList>
            <person name="Mori K."/>
        </authorList>
    </citation>
    <scope>NUCLEOTIDE SEQUENCE [LARGE SCALE GENOMIC DNA]</scope>
    <source>
        <strain evidence="13">sy52</strain>
    </source>
</reference>
<evidence type="ECO:0000313" key="12">
    <source>
        <dbReference type="EMBL" id="BBE31588.1"/>
    </source>
</evidence>
<keyword evidence="7 9" id="KW-1133">Transmembrane helix</keyword>
<feature type="transmembrane region" description="Helical" evidence="9">
    <location>
        <begin position="255"/>
        <end position="277"/>
    </location>
</feature>
<dbReference type="KEGG" id="ocy:OSSY52_17290"/>
<evidence type="ECO:0000256" key="5">
    <source>
        <dbReference type="ARBA" id="ARBA00022592"/>
    </source>
</evidence>
<dbReference type="NCBIfam" id="TIGR02138">
    <property type="entry name" value="phosphate_pstC"/>
    <property type="match status" value="1"/>
</dbReference>
<dbReference type="InParanoid" id="A0A7G1G4W4"/>
<feature type="transmembrane region" description="Helical" evidence="9">
    <location>
        <begin position="143"/>
        <end position="162"/>
    </location>
</feature>
<name>A0A7G1G4W4_9BACT</name>
<dbReference type="GO" id="GO:0005886">
    <property type="term" value="C:plasma membrane"/>
    <property type="evidence" value="ECO:0007669"/>
    <property type="project" value="UniProtKB-SubCell"/>
</dbReference>
<evidence type="ECO:0000256" key="2">
    <source>
        <dbReference type="ARBA" id="ARBA00007069"/>
    </source>
</evidence>
<dbReference type="Pfam" id="PF00528">
    <property type="entry name" value="BPD_transp_1"/>
    <property type="match status" value="1"/>
</dbReference>
<accession>A0A7G1G4W4</accession>
<dbReference type="GO" id="GO:0006817">
    <property type="term" value="P:phosphate ion transport"/>
    <property type="evidence" value="ECO:0007669"/>
    <property type="project" value="UniProtKB-KW"/>
</dbReference>
<feature type="transmembrane region" description="Helical" evidence="9">
    <location>
        <begin position="12"/>
        <end position="33"/>
    </location>
</feature>
<dbReference type="PROSITE" id="PS50928">
    <property type="entry name" value="ABC_TM1"/>
    <property type="match status" value="1"/>
</dbReference>